<dbReference type="Pfam" id="PF25788">
    <property type="entry name" value="Ig_Rha78A_N"/>
    <property type="match status" value="1"/>
</dbReference>
<evidence type="ECO:0000313" key="10">
    <source>
        <dbReference type="Proteomes" id="UP000294739"/>
    </source>
</evidence>
<dbReference type="InParanoid" id="A0A4R5DGX2"/>
<dbReference type="PIRSF" id="PIRSF010631">
    <property type="entry name" value="A-rhamnsds"/>
    <property type="match status" value="1"/>
</dbReference>
<dbReference type="AlphaFoldDB" id="A0A4R5DGX2"/>
<comment type="catalytic activity">
    <reaction evidence="1">
        <text>Hydrolysis of terminal non-reducing alpha-L-rhamnose residues in alpha-L-rhamnosides.</text>
        <dbReference type="EC" id="3.2.1.40"/>
    </reaction>
</comment>
<dbReference type="InterPro" id="IPR035396">
    <property type="entry name" value="Bac_rhamnosid6H"/>
</dbReference>
<evidence type="ECO:0000313" key="9">
    <source>
        <dbReference type="EMBL" id="TDE11170.1"/>
    </source>
</evidence>
<dbReference type="Pfam" id="PF05592">
    <property type="entry name" value="Bac_rhamnosid"/>
    <property type="match status" value="1"/>
</dbReference>
<dbReference type="InterPro" id="IPR012341">
    <property type="entry name" value="6hp_glycosidase-like_sf"/>
</dbReference>
<evidence type="ECO:0000259" key="6">
    <source>
        <dbReference type="Pfam" id="PF08531"/>
    </source>
</evidence>
<dbReference type="InterPro" id="IPR008979">
    <property type="entry name" value="Galactose-bd-like_sf"/>
</dbReference>
<comment type="caution">
    <text evidence="9">The sequence shown here is derived from an EMBL/GenBank/DDBJ whole genome shotgun (WGS) entry which is preliminary data.</text>
</comment>
<dbReference type="EMBL" id="SMKZ01000011">
    <property type="protein sequence ID" value="TDE11170.1"/>
    <property type="molecule type" value="Genomic_DNA"/>
</dbReference>
<dbReference type="Proteomes" id="UP000294739">
    <property type="component" value="Unassembled WGS sequence"/>
</dbReference>
<evidence type="ECO:0000256" key="4">
    <source>
        <dbReference type="SAM" id="MobiDB-lite"/>
    </source>
</evidence>
<feature type="region of interest" description="Disordered" evidence="4">
    <location>
        <begin position="285"/>
        <end position="308"/>
    </location>
</feature>
<evidence type="ECO:0000256" key="3">
    <source>
        <dbReference type="ARBA" id="ARBA00022801"/>
    </source>
</evidence>
<evidence type="ECO:0000259" key="5">
    <source>
        <dbReference type="Pfam" id="PF05592"/>
    </source>
</evidence>
<gene>
    <name evidence="9" type="ORF">E1269_09865</name>
</gene>
<dbReference type="InterPro" id="IPR008928">
    <property type="entry name" value="6-hairpin_glycosidase_sf"/>
</dbReference>
<accession>A0A4R5DGX2</accession>
<dbReference type="InterPro" id="IPR016007">
    <property type="entry name" value="Alpha_rhamnosid"/>
</dbReference>
<dbReference type="PANTHER" id="PTHR33307:SF6">
    <property type="entry name" value="ALPHA-RHAMNOSIDASE (EUROFUNG)-RELATED"/>
    <property type="match status" value="1"/>
</dbReference>
<evidence type="ECO:0000259" key="8">
    <source>
        <dbReference type="Pfam" id="PF17390"/>
    </source>
</evidence>
<feature type="domain" description="Alpha-L-rhamnosidase C-terminal" evidence="8">
    <location>
        <begin position="829"/>
        <end position="884"/>
    </location>
</feature>
<dbReference type="SUPFAM" id="SSF48208">
    <property type="entry name" value="Six-hairpin glycosidases"/>
    <property type="match status" value="1"/>
</dbReference>
<sequence length="920" mass="101021">MRSAHPDRDSSVSISLHRPVAGHRHDPLGIPAGNPLLSWSVGQEGEAGVAGAFEIRVAESEAALADSDRLVWSARVTRPWVVYDGPALCSRDRLYWQVLARDADGAVAATEPASFEVGLAGVGDWRGSWISAVPHRFRRESWDPCPYLRRAFTLDGRPERARLYATALGLYRMWVNGAELTSDAFFRPGWTDYRRRLYHQTFDCTHLLHAGDNVICVVVANGWYAGRVGLHREPGFYGDRPAFRAQLEAHGPDDAETVVATDRTWRVGYGAVLATDLIRGELQDRRQEPEGWHDAGFDDGDWNAPDEREHPEDVVLEPQPHDSIRACRIHEGRLVHEHGRGPAVFDFGQNVVGWTRVDSPLEPSVELIVRHGEILSPHRRVYSENLRGAFQEDRYAVGHPGPHRLEPSFALHGFRYAEVWGLPEAPAPAAPVDPAEPQRVGFRLHPDTRVVAVSVETGHDAVGTFECSDERLNALARSIEWTVRDNFLEVATDCPQRDERMGWLGDAGVIAPTAAYMFDIGAFLAKFAQDAADAQTSDGAIPSYVPPVPPAEHIPGAPGWSDGFVRLVHLLVERYADIASAGRLYDHVRRFVDHVDRHNPDGIRVNAVGADFGDWLSLPEHDGHTIHPGYEYTGAYSTSPRRVVGTAHSYRTFVEAAEIASRLDRDTDAARYAARAEEIREAYRSRFVAADGTIEGDTQAVYAQAVGYGLLRDKEAEAAVEHLCRRIRQVGHLTTGIHGTGHVLGVLARHGRADLAVDLLTRAEYPGWLHMLANGATTIWERWDGIRSDGSVATSEMNSFNHCALGGIGTFLYECLAGLDASAVTWDGRVDVRPVYAPHLDWARASYRSPVGTIESEWRRDGATIHHRIVVPATATAVVQVPDALTVTPTPAADGAAAAASGTELGAGRHQLVVVPGAVR</sequence>
<dbReference type="Gene3D" id="2.60.420.10">
    <property type="entry name" value="Maltose phosphorylase, domain 3"/>
    <property type="match status" value="1"/>
</dbReference>
<dbReference type="InterPro" id="IPR008902">
    <property type="entry name" value="Rhamnosid_concanavalin"/>
</dbReference>
<keyword evidence="10" id="KW-1185">Reference proteome</keyword>
<dbReference type="GO" id="GO:0005975">
    <property type="term" value="P:carbohydrate metabolic process"/>
    <property type="evidence" value="ECO:0007669"/>
    <property type="project" value="InterPro"/>
</dbReference>
<dbReference type="InterPro" id="IPR035398">
    <property type="entry name" value="Bac_rhamnosid_C"/>
</dbReference>
<dbReference type="Pfam" id="PF08531">
    <property type="entry name" value="Bac_rhamnosid_N"/>
    <property type="match status" value="1"/>
</dbReference>
<feature type="domain" description="Alpha-L-rhamnosidase concanavalin-like" evidence="5">
    <location>
        <begin position="340"/>
        <end position="427"/>
    </location>
</feature>
<dbReference type="Gene3D" id="1.50.10.10">
    <property type="match status" value="1"/>
</dbReference>
<dbReference type="Gene3D" id="2.60.120.260">
    <property type="entry name" value="Galactose-binding domain-like"/>
    <property type="match status" value="2"/>
</dbReference>
<evidence type="ECO:0000256" key="2">
    <source>
        <dbReference type="ARBA" id="ARBA00012652"/>
    </source>
</evidence>
<name>A0A4R5DGX2_9ACTN</name>
<reference evidence="9 10" key="1">
    <citation type="submission" date="2019-03" db="EMBL/GenBank/DDBJ databases">
        <title>Draft genome sequences of novel Actinobacteria.</title>
        <authorList>
            <person name="Sahin N."/>
            <person name="Ay H."/>
            <person name="Saygin H."/>
        </authorList>
    </citation>
    <scope>NUCLEOTIDE SEQUENCE [LARGE SCALE GENOMIC DNA]</scope>
    <source>
        <strain evidence="9 10">5K138</strain>
    </source>
</reference>
<dbReference type="GO" id="GO:0030596">
    <property type="term" value="F:alpha-L-rhamnosidase activity"/>
    <property type="evidence" value="ECO:0007669"/>
    <property type="project" value="UniProtKB-EC"/>
</dbReference>
<dbReference type="Pfam" id="PF17389">
    <property type="entry name" value="Bac_rhamnosid6H"/>
    <property type="match status" value="1"/>
</dbReference>
<evidence type="ECO:0000259" key="7">
    <source>
        <dbReference type="Pfam" id="PF17389"/>
    </source>
</evidence>
<keyword evidence="3" id="KW-0378">Hydrolase</keyword>
<feature type="domain" description="Alpha-L-rhamnosidase six-hairpin glycosidase" evidence="7">
    <location>
        <begin position="461"/>
        <end position="815"/>
    </location>
</feature>
<dbReference type="InterPro" id="IPR013737">
    <property type="entry name" value="Bac_rhamnosid_N"/>
</dbReference>
<feature type="compositionally biased region" description="Basic and acidic residues" evidence="4">
    <location>
        <begin position="285"/>
        <end position="296"/>
    </location>
</feature>
<protein>
    <recommendedName>
        <fullName evidence="2">alpha-L-rhamnosidase</fullName>
        <ecNumber evidence="2">3.2.1.40</ecNumber>
    </recommendedName>
</protein>
<proteinExistence type="predicted"/>
<organism evidence="9 10">
    <name type="scientific">Jiangella asiatica</name>
    <dbReference type="NCBI Taxonomy" id="2530372"/>
    <lineage>
        <taxon>Bacteria</taxon>
        <taxon>Bacillati</taxon>
        <taxon>Actinomycetota</taxon>
        <taxon>Actinomycetes</taxon>
        <taxon>Jiangellales</taxon>
        <taxon>Jiangellaceae</taxon>
        <taxon>Jiangella</taxon>
    </lineage>
</organism>
<dbReference type="SUPFAM" id="SSF49785">
    <property type="entry name" value="Galactose-binding domain-like"/>
    <property type="match status" value="1"/>
</dbReference>
<dbReference type="Gene3D" id="2.60.40.10">
    <property type="entry name" value="Immunoglobulins"/>
    <property type="match status" value="1"/>
</dbReference>
<dbReference type="PANTHER" id="PTHR33307">
    <property type="entry name" value="ALPHA-RHAMNOSIDASE (EUROFUNG)"/>
    <property type="match status" value="1"/>
</dbReference>
<dbReference type="InterPro" id="IPR013783">
    <property type="entry name" value="Ig-like_fold"/>
</dbReference>
<dbReference type="RefSeq" id="WP_131893886.1">
    <property type="nucleotide sequence ID" value="NZ_SMKZ01000011.1"/>
</dbReference>
<dbReference type="OrthoDB" id="9761045at2"/>
<dbReference type="EC" id="3.2.1.40" evidence="2"/>
<dbReference type="Pfam" id="PF17390">
    <property type="entry name" value="Bac_rhamnosid_C"/>
    <property type="match status" value="1"/>
</dbReference>
<feature type="domain" description="Bacterial alpha-L-rhamnosidase N-terminal" evidence="6">
    <location>
        <begin position="157"/>
        <end position="325"/>
    </location>
</feature>
<evidence type="ECO:0000256" key="1">
    <source>
        <dbReference type="ARBA" id="ARBA00001445"/>
    </source>
</evidence>